<dbReference type="FunFam" id="3.80.10.10:FF:000383">
    <property type="entry name" value="Leucine-rich repeat receptor protein kinase EMS1"/>
    <property type="match status" value="1"/>
</dbReference>
<feature type="signal peptide" evidence="9">
    <location>
        <begin position="1"/>
        <end position="25"/>
    </location>
</feature>
<organism evidence="10 11">
    <name type="scientific">Bodo saltans</name>
    <name type="common">Flagellated protozoan</name>
    <dbReference type="NCBI Taxonomy" id="75058"/>
    <lineage>
        <taxon>Eukaryota</taxon>
        <taxon>Discoba</taxon>
        <taxon>Euglenozoa</taxon>
        <taxon>Kinetoplastea</taxon>
        <taxon>Metakinetoplastina</taxon>
        <taxon>Eubodonida</taxon>
        <taxon>Bodonidae</taxon>
        <taxon>Bodo</taxon>
    </lineage>
</organism>
<dbReference type="Pfam" id="PF00560">
    <property type="entry name" value="LRR_1"/>
    <property type="match status" value="1"/>
</dbReference>
<evidence type="ECO:0000256" key="3">
    <source>
        <dbReference type="ARBA" id="ARBA00022475"/>
    </source>
</evidence>
<feature type="compositionally biased region" description="Low complexity" evidence="7">
    <location>
        <begin position="506"/>
        <end position="521"/>
    </location>
</feature>
<name>A0A0S4J4S8_BODSA</name>
<proteinExistence type="predicted"/>
<feature type="transmembrane region" description="Helical" evidence="8">
    <location>
        <begin position="891"/>
        <end position="912"/>
    </location>
</feature>
<dbReference type="InterPro" id="IPR051716">
    <property type="entry name" value="Plant_RL_S/T_kinase"/>
</dbReference>
<dbReference type="SUPFAM" id="SSF52058">
    <property type="entry name" value="L domain-like"/>
    <property type="match status" value="2"/>
</dbReference>
<feature type="transmembrane region" description="Helical" evidence="8">
    <location>
        <begin position="705"/>
        <end position="724"/>
    </location>
</feature>
<dbReference type="VEuPathDB" id="TriTrypDB:BSAL_75915"/>
<dbReference type="InterPro" id="IPR032675">
    <property type="entry name" value="LRR_dom_sf"/>
</dbReference>
<evidence type="ECO:0000313" key="11">
    <source>
        <dbReference type="Proteomes" id="UP000051952"/>
    </source>
</evidence>
<evidence type="ECO:0000256" key="6">
    <source>
        <dbReference type="ARBA" id="ARBA00022737"/>
    </source>
</evidence>
<dbReference type="Gene3D" id="3.30.1490.310">
    <property type="match status" value="1"/>
</dbReference>
<keyword evidence="11" id="KW-1185">Reference proteome</keyword>
<comment type="subcellular location">
    <subcellularLocation>
        <location evidence="2">Cell membrane</location>
    </subcellularLocation>
    <subcellularLocation>
        <location evidence="1">Membrane</location>
        <topology evidence="1">Single-pass membrane protein</topology>
    </subcellularLocation>
</comment>
<dbReference type="GO" id="GO:0005886">
    <property type="term" value="C:plasma membrane"/>
    <property type="evidence" value="ECO:0007669"/>
    <property type="project" value="UniProtKB-SubCell"/>
</dbReference>
<evidence type="ECO:0000256" key="2">
    <source>
        <dbReference type="ARBA" id="ARBA00004236"/>
    </source>
</evidence>
<dbReference type="Gene3D" id="3.80.10.10">
    <property type="entry name" value="Ribonuclease Inhibitor"/>
    <property type="match status" value="2"/>
</dbReference>
<keyword evidence="5 9" id="KW-0732">Signal</keyword>
<evidence type="ECO:0000313" key="10">
    <source>
        <dbReference type="EMBL" id="CUG21518.1"/>
    </source>
</evidence>
<keyword evidence="8" id="KW-0812">Transmembrane</keyword>
<dbReference type="PANTHER" id="PTHR48053">
    <property type="entry name" value="LEUCINE RICH REPEAT FAMILY PROTEIN, EXPRESSED"/>
    <property type="match status" value="1"/>
</dbReference>
<feature type="transmembrane region" description="Helical" evidence="8">
    <location>
        <begin position="673"/>
        <end position="693"/>
    </location>
</feature>
<reference evidence="11" key="1">
    <citation type="submission" date="2015-09" db="EMBL/GenBank/DDBJ databases">
        <authorList>
            <consortium name="Pathogen Informatics"/>
        </authorList>
    </citation>
    <scope>NUCLEOTIDE SEQUENCE [LARGE SCALE GENOMIC DNA]</scope>
    <source>
        <strain evidence="11">Lake Konstanz</strain>
    </source>
</reference>
<evidence type="ECO:0000256" key="5">
    <source>
        <dbReference type="ARBA" id="ARBA00022729"/>
    </source>
</evidence>
<dbReference type="Proteomes" id="UP000051952">
    <property type="component" value="Unassembled WGS sequence"/>
</dbReference>
<sequence>MIQIPSKFTAPLWMVCVFLSATVKCDTSMMIQTDFAIFVEFVSAVKFPNKTVLTENKACDGTLVTCSSSGFINTLNFSYQSLTGSLPSSLANLTNLVSFSVSMNSLTSTIPSELSRWGSMIKSFDVSSNLLNGTLPSSLRNWSQLQRIDVSNNTLTGTVSNEYSSWGAFVTQLDLERNAFVGELPSSFGVAFTNLVKLDVSNNKLTGPLPESYSHMKMLQHLKCSNNTLSGTLPASYANMSRMQTFEVENNTLTGTLPPELSVWGDALETFNVCMNTLNGTLPEVYAKWTRIVMFEVHSNSLTGTLPSNYSVWARLTQFLVRKNALHGTLPPEYSQWSLLTVFTGMSNSFRGTLPPQYSNWSNVIQIILNNNSLRGSIPTSWKASMTKLRTLGLSDNMLNGTIAFNSATLIFLSISFNNFSGALPTKLWPFLMLLDAQNNPMLSGTLTQFPYLTVASVCSTNICATNRSPAALIACFPVGAIASLDDSEVSSFVAMAEFFLTAANSSSCNSSSPTPTTTNTMPPHHRENLTNASAATTVLHPSAQATTASIAAASAAVTTFTGVDAADAQMLVSILASPCTCTAAESSAASPSLLLLALSPFSQLGSSWAVIGSSLLCCAFVCLHTVSVHLVNRCNSATNVRRGHTLTVPTVLGRWISGDADRRRDVLMRVRYPNLSVSVVLLLMPGVLRGVVSVVTDMSSNDKLGETAVAIGFFCLMCSAAALEKLVYRHADEELSVKNNIEGVFHFAKHRRVGKLFSPISVSVARCVLPQGRWVPEMSRKSFGGIVSSLADRGRRAWCALPLSNAVVQILNAVGGSHAVCNALQSLTIIVLAAVSVFFGVIRPHRALLASYLTCVSLLLSCVVTLLAMLCRLGSVDRSAVNGFGVFASVAMMVMKAYHIALPLVEAWLIGRKKKQQSPHRTTARVPHTANQVLPMEPPGKHTSIVERNGLLRTSQMTTFPLVALREEKQTYSVAAGGDRQRIILSKLVSMACDRAEVVDLN</sequence>
<dbReference type="FunFam" id="3.80.10.10:FF:000041">
    <property type="entry name" value="LRR receptor-like serine/threonine-protein kinase ERECTA"/>
    <property type="match status" value="1"/>
</dbReference>
<evidence type="ECO:0000256" key="7">
    <source>
        <dbReference type="SAM" id="MobiDB-lite"/>
    </source>
</evidence>
<feature type="transmembrane region" description="Helical" evidence="8">
    <location>
        <begin position="850"/>
        <end position="871"/>
    </location>
</feature>
<feature type="transmembrane region" description="Helical" evidence="8">
    <location>
        <begin position="609"/>
        <end position="633"/>
    </location>
</feature>
<dbReference type="OrthoDB" id="406235at2759"/>
<evidence type="ECO:0000256" key="8">
    <source>
        <dbReference type="SAM" id="Phobius"/>
    </source>
</evidence>
<feature type="chain" id="PRO_5006621980" evidence="9">
    <location>
        <begin position="26"/>
        <end position="1003"/>
    </location>
</feature>
<gene>
    <name evidence="10" type="ORF">BSAL_75915</name>
</gene>
<dbReference type="InterPro" id="IPR001611">
    <property type="entry name" value="Leu-rich_rpt"/>
</dbReference>
<keyword evidence="4" id="KW-0433">Leucine-rich repeat</keyword>
<keyword evidence="3" id="KW-1003">Cell membrane</keyword>
<keyword evidence="6" id="KW-0677">Repeat</keyword>
<keyword evidence="8" id="KW-1133">Transmembrane helix</keyword>
<evidence type="ECO:0000256" key="1">
    <source>
        <dbReference type="ARBA" id="ARBA00004167"/>
    </source>
</evidence>
<feature type="transmembrane region" description="Helical" evidence="8">
    <location>
        <begin position="824"/>
        <end position="843"/>
    </location>
</feature>
<accession>A0A0S4J4S8</accession>
<protein>
    <submittedName>
        <fullName evidence="10">GP46-like surface antigen, putative</fullName>
    </submittedName>
</protein>
<keyword evidence="8" id="KW-0472">Membrane</keyword>
<dbReference type="EMBL" id="CYKH01000701">
    <property type="protein sequence ID" value="CUG21518.1"/>
    <property type="molecule type" value="Genomic_DNA"/>
</dbReference>
<evidence type="ECO:0000256" key="4">
    <source>
        <dbReference type="ARBA" id="ARBA00022614"/>
    </source>
</evidence>
<feature type="region of interest" description="Disordered" evidence="7">
    <location>
        <begin position="506"/>
        <end position="528"/>
    </location>
</feature>
<dbReference type="AlphaFoldDB" id="A0A0S4J4S8"/>
<evidence type="ECO:0000256" key="9">
    <source>
        <dbReference type="SAM" id="SignalP"/>
    </source>
</evidence>
<dbReference type="PANTHER" id="PTHR48053:SF109">
    <property type="entry name" value="PROTEIN KINASE DOMAIN-CONTAINING PROTEIN"/>
    <property type="match status" value="1"/>
</dbReference>